<dbReference type="AlphaFoldDB" id="A0A814FF35"/>
<evidence type="ECO:0000256" key="6">
    <source>
        <dbReference type="ARBA" id="ARBA00022927"/>
    </source>
</evidence>
<reference evidence="10" key="1">
    <citation type="submission" date="2021-02" db="EMBL/GenBank/DDBJ databases">
        <authorList>
            <person name="Nowell W R."/>
        </authorList>
    </citation>
    <scope>NUCLEOTIDE SEQUENCE</scope>
</reference>
<comment type="subcellular location">
    <subcellularLocation>
        <location evidence="2">Cytoplasm</location>
    </subcellularLocation>
    <subcellularLocation>
        <location evidence="1">Nucleus</location>
    </subcellularLocation>
</comment>
<dbReference type="InterPro" id="IPR016024">
    <property type="entry name" value="ARM-type_fold"/>
</dbReference>
<proteinExistence type="inferred from homology"/>
<evidence type="ECO:0000256" key="1">
    <source>
        <dbReference type="ARBA" id="ARBA00004123"/>
    </source>
</evidence>
<evidence type="ECO:0000256" key="8">
    <source>
        <dbReference type="ARBA" id="ARBA00040444"/>
    </source>
</evidence>
<evidence type="ECO:0000313" key="11">
    <source>
        <dbReference type="Proteomes" id="UP000663889"/>
    </source>
</evidence>
<keyword evidence="5" id="KW-0963">Cytoplasm</keyword>
<evidence type="ECO:0000313" key="10">
    <source>
        <dbReference type="EMBL" id="CAF0984902.1"/>
    </source>
</evidence>
<dbReference type="InterPro" id="IPR044189">
    <property type="entry name" value="XPO4/7-like"/>
</dbReference>
<dbReference type="Gene3D" id="1.25.10.10">
    <property type="entry name" value="Leucine-rich Repeat Variant"/>
    <property type="match status" value="1"/>
</dbReference>
<dbReference type="EMBL" id="CAJNOU010000397">
    <property type="protein sequence ID" value="CAF0984902.1"/>
    <property type="molecule type" value="Genomic_DNA"/>
</dbReference>
<dbReference type="GO" id="GO:0005049">
    <property type="term" value="F:nuclear export signal receptor activity"/>
    <property type="evidence" value="ECO:0007669"/>
    <property type="project" value="InterPro"/>
</dbReference>
<feature type="transmembrane region" description="Helical" evidence="9">
    <location>
        <begin position="880"/>
        <end position="903"/>
    </location>
</feature>
<keyword evidence="9" id="KW-0812">Transmembrane</keyword>
<evidence type="ECO:0000256" key="3">
    <source>
        <dbReference type="ARBA" id="ARBA00009466"/>
    </source>
</evidence>
<evidence type="ECO:0000256" key="7">
    <source>
        <dbReference type="ARBA" id="ARBA00023242"/>
    </source>
</evidence>
<comment type="caution">
    <text evidence="10">The sequence shown here is derived from an EMBL/GenBank/DDBJ whole genome shotgun (WGS) entry which is preliminary data.</text>
</comment>
<dbReference type="GO" id="GO:0005643">
    <property type="term" value="C:nuclear pore"/>
    <property type="evidence" value="ECO:0007669"/>
    <property type="project" value="TreeGrafter"/>
</dbReference>
<evidence type="ECO:0000256" key="2">
    <source>
        <dbReference type="ARBA" id="ARBA00004496"/>
    </source>
</evidence>
<organism evidence="10 11">
    <name type="scientific">Rotaria sordida</name>
    <dbReference type="NCBI Taxonomy" id="392033"/>
    <lineage>
        <taxon>Eukaryota</taxon>
        <taxon>Metazoa</taxon>
        <taxon>Spiralia</taxon>
        <taxon>Gnathifera</taxon>
        <taxon>Rotifera</taxon>
        <taxon>Eurotatoria</taxon>
        <taxon>Bdelloidea</taxon>
        <taxon>Philodinida</taxon>
        <taxon>Philodinidae</taxon>
        <taxon>Rotaria</taxon>
    </lineage>
</organism>
<evidence type="ECO:0000256" key="5">
    <source>
        <dbReference type="ARBA" id="ARBA00022490"/>
    </source>
</evidence>
<name>A0A814FF35_9BILA</name>
<dbReference type="PANTHER" id="PTHR12596:SF1">
    <property type="entry name" value="EXPORTIN-4"/>
    <property type="match status" value="1"/>
</dbReference>
<sequence length="1119" mass="128558">MDMENIRQVLEDAAQIFLSAAHTITNERRREAEKVFLQFRRSQFSLDLYRYLIEHSSSSYVVYQTLTALREGIVKEWSSLNDALKEQVVQYLLSYVYAHYSTLSVHVREQALQILVVINKRRKAQRAQMAKNGFTVSLALTNLLQSTNNQEFEFGLTLLNAFINEYSFSNANEAGLTVEQRHSVKRDFEENELKTVLELLLNKIQSNLSSISSSSDLQLFSSILTIIEKILLWNFSSSFSNTRRTMESSNNVETIDWRPPISWKQLVFDQQLVEFFFHIYATLKSMNETKILLQRRCQILRCLSQLACLNGPLISDEPCRLRYLTTFSYYFVQTFLINSTLTINLIECFDISNIISNLITLFTVKGFCSMDNDLCNSFLQLMSQITILLCRTTIISSNNQLDKIIEDPTIAKETFDRLLQAWSRLLYGIDFGRFANLRSFAIEIFDTYLQTHLHINDNYETNDFDLADNDEDDKDLFSEQLICIGLFGRHIIDYALPLLIRLLVDRTKKLYNMMNNSSSNINTKSLDAINDDLHWLLLICGHVLTEEYDSDEQKTIPEAVMNFSREQVKYCDLNKCVQIAQHILQQSQLDLSDEIMHGVSPVTQCLVAVLKLSETERHLCNKGQFEYISVQVAVSLTWFIRRLAANYLGFDEQSYKDVSQILLILLGKGSEMLEFLTNYFLSKVITNLQMWEFESDVIRETVTTRLSACSQIMNVTQTIQDLYNLYKNNSSNLVSSVFYNISIINFNCTTPFGKYFEQIIIFTRSVSIRIQVALVSIYFDYITGNKFSINGLNGFFIERERSISLSSISLNYNAKFDSCSSIETAQDPVCLQNSSTPVCISRFTNPWIFNCSEISVTSTISSLSTMNNDGLLSTPILNSWQISLICSLSGFFLLICFLLLGYFCRRRSRSKHFTLTSVNFFNDIKSMQKNGIPLCQTFQRAATIVQPKQRNNLTVAWIHDGINEKSYINLKPTELYNQQIFIDHTKIHDPVFHSNISKNSLKPIYIPNDHINPLTSKVHSIAIISRPVSETSKNQLKSIVDQLEEDKLDPSDSISFHQSNKTNPKKLSISISGQLANTLSLDESLHDEDAWMSILDVANAELDVLDRLENEQDRIKTIV</sequence>
<keyword evidence="9" id="KW-1133">Transmembrane helix</keyword>
<evidence type="ECO:0000256" key="4">
    <source>
        <dbReference type="ARBA" id="ARBA00022448"/>
    </source>
</evidence>
<accession>A0A814FF35</accession>
<dbReference type="GO" id="GO:0005737">
    <property type="term" value="C:cytoplasm"/>
    <property type="evidence" value="ECO:0007669"/>
    <property type="project" value="UniProtKB-SubCell"/>
</dbReference>
<keyword evidence="4" id="KW-0813">Transport</keyword>
<dbReference type="GO" id="GO:0006611">
    <property type="term" value="P:protein export from nucleus"/>
    <property type="evidence" value="ECO:0007669"/>
    <property type="project" value="TreeGrafter"/>
</dbReference>
<dbReference type="InterPro" id="IPR011989">
    <property type="entry name" value="ARM-like"/>
</dbReference>
<keyword evidence="7" id="KW-0539">Nucleus</keyword>
<comment type="similarity">
    <text evidence="3">Belongs to the exportin family.</text>
</comment>
<protein>
    <recommendedName>
        <fullName evidence="8">Exportin-4</fullName>
    </recommendedName>
</protein>
<keyword evidence="9" id="KW-0472">Membrane</keyword>
<dbReference type="Proteomes" id="UP000663889">
    <property type="component" value="Unassembled WGS sequence"/>
</dbReference>
<keyword evidence="6" id="KW-0653">Protein transport</keyword>
<gene>
    <name evidence="10" type="ORF">SEV965_LOCUS9953</name>
</gene>
<evidence type="ECO:0000256" key="9">
    <source>
        <dbReference type="SAM" id="Phobius"/>
    </source>
</evidence>
<dbReference type="SUPFAM" id="SSF48371">
    <property type="entry name" value="ARM repeat"/>
    <property type="match status" value="1"/>
</dbReference>
<dbReference type="PANTHER" id="PTHR12596">
    <property type="entry name" value="EXPORTIN 4,7-RELATED"/>
    <property type="match status" value="1"/>
</dbReference>